<evidence type="ECO:0000256" key="1">
    <source>
        <dbReference type="ARBA" id="ARBA00004120"/>
    </source>
</evidence>
<gene>
    <name evidence="11" type="ORF">V1264_014770</name>
</gene>
<name>A0AAN9BR02_9CAEN</name>
<evidence type="ECO:0000313" key="11">
    <source>
        <dbReference type="EMBL" id="KAK7110981.1"/>
    </source>
</evidence>
<keyword evidence="9" id="KW-0966">Cell projection</keyword>
<evidence type="ECO:0000256" key="4">
    <source>
        <dbReference type="ARBA" id="ARBA00022490"/>
    </source>
</evidence>
<evidence type="ECO:0000256" key="10">
    <source>
        <dbReference type="SAM" id="Phobius"/>
    </source>
</evidence>
<evidence type="ECO:0000256" key="5">
    <source>
        <dbReference type="ARBA" id="ARBA00022692"/>
    </source>
</evidence>
<evidence type="ECO:0000256" key="6">
    <source>
        <dbReference type="ARBA" id="ARBA00022989"/>
    </source>
</evidence>
<keyword evidence="3" id="KW-1003">Cell membrane</keyword>
<keyword evidence="5 10" id="KW-0812">Transmembrane</keyword>
<keyword evidence="4" id="KW-0963">Cytoplasm</keyword>
<dbReference type="Proteomes" id="UP001374579">
    <property type="component" value="Unassembled WGS sequence"/>
</dbReference>
<evidence type="ECO:0000256" key="2">
    <source>
        <dbReference type="ARBA" id="ARBA00004162"/>
    </source>
</evidence>
<dbReference type="PANTHER" id="PTHR16795:SF14">
    <property type="entry name" value="LIMBIN"/>
    <property type="match status" value="1"/>
</dbReference>
<dbReference type="InterPro" id="IPR022076">
    <property type="entry name" value="Limbin"/>
</dbReference>
<evidence type="ECO:0000256" key="3">
    <source>
        <dbReference type="ARBA" id="ARBA00022475"/>
    </source>
</evidence>
<comment type="caution">
    <text evidence="11">The sequence shown here is derived from an EMBL/GenBank/DDBJ whole genome shotgun (WGS) entry which is preliminary data.</text>
</comment>
<keyword evidence="6 10" id="KW-1133">Transmembrane helix</keyword>
<keyword evidence="8" id="KW-0206">Cytoskeleton</keyword>
<proteinExistence type="predicted"/>
<dbReference type="GO" id="GO:0098797">
    <property type="term" value="C:plasma membrane protein complex"/>
    <property type="evidence" value="ECO:0007669"/>
    <property type="project" value="TreeGrafter"/>
</dbReference>
<comment type="subcellular location">
    <subcellularLocation>
        <location evidence="2">Cell membrane</location>
        <topology evidence="2">Single-pass membrane protein</topology>
    </subcellularLocation>
    <subcellularLocation>
        <location evidence="1">Cytoplasm</location>
        <location evidence="1">Cytoskeleton</location>
        <location evidence="1">Cilium basal body</location>
    </subcellularLocation>
</comment>
<keyword evidence="12" id="KW-1185">Reference proteome</keyword>
<dbReference type="Pfam" id="PF12297">
    <property type="entry name" value="EVC2_like"/>
    <property type="match status" value="1"/>
</dbReference>
<dbReference type="AlphaFoldDB" id="A0AAN9BR02"/>
<evidence type="ECO:0000313" key="12">
    <source>
        <dbReference type="Proteomes" id="UP001374579"/>
    </source>
</evidence>
<reference evidence="11 12" key="1">
    <citation type="submission" date="2024-02" db="EMBL/GenBank/DDBJ databases">
        <title>Chromosome-scale genome assembly of the rough periwinkle Littorina saxatilis.</title>
        <authorList>
            <person name="De Jode A."/>
            <person name="Faria R."/>
            <person name="Formenti G."/>
            <person name="Sims Y."/>
            <person name="Smith T.P."/>
            <person name="Tracey A."/>
            <person name="Wood J.M.D."/>
            <person name="Zagrodzka Z.B."/>
            <person name="Johannesson K."/>
            <person name="Butlin R.K."/>
            <person name="Leder E.H."/>
        </authorList>
    </citation>
    <scope>NUCLEOTIDE SEQUENCE [LARGE SCALE GENOMIC DNA]</scope>
    <source>
        <strain evidence="11">Snail1</strain>
        <tissue evidence="11">Muscle</tissue>
    </source>
</reference>
<sequence length="665" mass="74547">MASVGHGVQGLILKLFILISALHFGSTQTTAVCIFYENQTISASQPYTLLETTVVLNSGAVSGSGLGTTVSAADITYISFKSRLYTPNPPVVTIERTVEMYNSVASPPKIQLTTNLAHLSTSGAATLGNVTFDEDISPGLQADWTPALVSSGSVTGRQYLYYQPGTALNRGDNSSVQFYAEPAGKAGEDLSNGITEYIAYLSFFESTGGTTFGPLSLPICLDTTIVYTTSIFYQHGFTALTFFCAMLIGFLLVALVAFLFFCVYRQRNNSTVSPSRYDENRMKEKGKKIVMDPKAALRKGLNIIKDYSIMGWNESIVLVLSLKDKLHMFREIDNLDVLATTHVDTDLEKEQNEAAIQTSMLLLGGLRHNGDISKSVEDKAVGNFNNNQKELDKKLDAEYKKELEVVFTDLSAKNKEKLAELLQKHRQRKQQALAATKELPDKERQGLLKLIDEQHDMEENELTFTLTLEQNEEAERLRKEFAVRKRMGTKELQQGMISEVISQGQLNTEQADWVMKEHRKQQDAVHRMYDEEISRQRMVLEEKLARRRALAKGSEAQGDDTTESLNLTATHIIGFLDKARKNGLVLPTQSEEWIEFMKVRALDIKTDLEKAKETQEKELHKRLSQTKVSRLNELIKKHKGEIQEYMKVSRSQQTDGPVGEFTCSI</sequence>
<evidence type="ECO:0000256" key="9">
    <source>
        <dbReference type="ARBA" id="ARBA00023273"/>
    </source>
</evidence>
<dbReference type="GO" id="GO:0007224">
    <property type="term" value="P:smoothened signaling pathway"/>
    <property type="evidence" value="ECO:0007669"/>
    <property type="project" value="InterPro"/>
</dbReference>
<protein>
    <submittedName>
        <fullName evidence="11">Uncharacterized protein</fullName>
    </submittedName>
</protein>
<accession>A0AAN9BR02</accession>
<organism evidence="11 12">
    <name type="scientific">Littorina saxatilis</name>
    <dbReference type="NCBI Taxonomy" id="31220"/>
    <lineage>
        <taxon>Eukaryota</taxon>
        <taxon>Metazoa</taxon>
        <taxon>Spiralia</taxon>
        <taxon>Lophotrochozoa</taxon>
        <taxon>Mollusca</taxon>
        <taxon>Gastropoda</taxon>
        <taxon>Caenogastropoda</taxon>
        <taxon>Littorinimorpha</taxon>
        <taxon>Littorinoidea</taxon>
        <taxon>Littorinidae</taxon>
        <taxon>Littorina</taxon>
    </lineage>
</organism>
<evidence type="ECO:0000256" key="8">
    <source>
        <dbReference type="ARBA" id="ARBA00023212"/>
    </source>
</evidence>
<evidence type="ECO:0000256" key="7">
    <source>
        <dbReference type="ARBA" id="ARBA00023136"/>
    </source>
</evidence>
<keyword evidence="7 10" id="KW-0472">Membrane</keyword>
<dbReference type="PANTHER" id="PTHR16795">
    <property type="entry name" value="LIMBIN/ELLIS-VAN CREVELD PROTEIN"/>
    <property type="match status" value="1"/>
</dbReference>
<feature type="transmembrane region" description="Helical" evidence="10">
    <location>
        <begin position="239"/>
        <end position="264"/>
    </location>
</feature>
<dbReference type="GO" id="GO:0060170">
    <property type="term" value="C:ciliary membrane"/>
    <property type="evidence" value="ECO:0007669"/>
    <property type="project" value="TreeGrafter"/>
</dbReference>
<dbReference type="InterPro" id="IPR026501">
    <property type="entry name" value="Limbin/EVC"/>
</dbReference>
<dbReference type="EMBL" id="JBAMIC010000003">
    <property type="protein sequence ID" value="KAK7110981.1"/>
    <property type="molecule type" value="Genomic_DNA"/>
</dbReference>